<dbReference type="EMBL" id="CP075546">
    <property type="protein sequence ID" value="QVV89695.1"/>
    <property type="molecule type" value="Genomic_DNA"/>
</dbReference>
<dbReference type="AlphaFoldDB" id="A0A8E7AZK4"/>
<dbReference type="Proteomes" id="UP000680656">
    <property type="component" value="Chromosome"/>
</dbReference>
<dbReference type="GeneID" id="65096322"/>
<dbReference type="KEGG" id="mrtj:KHC33_04020"/>
<dbReference type="Gene3D" id="6.10.250.2410">
    <property type="match status" value="1"/>
</dbReference>
<dbReference type="Pfam" id="PF02616">
    <property type="entry name" value="SMC_ScpA"/>
    <property type="match status" value="1"/>
</dbReference>
<name>A0A8E7AZK4_9EURY</name>
<organism evidence="1 2">
    <name type="scientific">Methanospirillum purgamenti</name>
    <dbReference type="NCBI Taxonomy" id="2834276"/>
    <lineage>
        <taxon>Archaea</taxon>
        <taxon>Methanobacteriati</taxon>
        <taxon>Methanobacteriota</taxon>
        <taxon>Stenosarchaea group</taxon>
        <taxon>Methanomicrobia</taxon>
        <taxon>Methanomicrobiales</taxon>
        <taxon>Methanospirillaceae</taxon>
        <taxon>Methanospirillum</taxon>
    </lineage>
</organism>
<dbReference type="RefSeq" id="WP_214420485.1">
    <property type="nucleotide sequence ID" value="NZ_CP075546.1"/>
</dbReference>
<dbReference type="Gene3D" id="1.10.10.580">
    <property type="entry name" value="Structural maintenance of chromosome 1. Chain E"/>
    <property type="match status" value="1"/>
</dbReference>
<evidence type="ECO:0000313" key="1">
    <source>
        <dbReference type="EMBL" id="QVV89695.1"/>
    </source>
</evidence>
<proteinExistence type="predicted"/>
<dbReference type="PANTHER" id="PTHR33969">
    <property type="entry name" value="SEGREGATION AND CONDENSATION PROTEIN A"/>
    <property type="match status" value="1"/>
</dbReference>
<dbReference type="InterPro" id="IPR003768">
    <property type="entry name" value="ScpA"/>
</dbReference>
<dbReference type="InterPro" id="IPR023093">
    <property type="entry name" value="ScpA-like_C"/>
</dbReference>
<dbReference type="PANTHER" id="PTHR33969:SF2">
    <property type="entry name" value="SEGREGATION AND CONDENSATION PROTEIN A"/>
    <property type="match status" value="1"/>
</dbReference>
<protein>
    <submittedName>
        <fullName evidence="1">Segregation/condensation protein A</fullName>
    </submittedName>
</protein>
<sequence>MTHDPVEILVKMAEQGEIDPWNINIIEVTDRFFAEMEKQEMLDLRLSARTLLYAATLLRIKSDYLKETSCVSDEEDEYCGLTDDDSDSHNPGLPFHDPVSLLEHEIKRRLERKNMRKQPITLYDLINLLRNAEKEERRRQREVWSFDGLVYTEEVVSIAHEEAYQESAMQVLSCFTDCATSGGTVTLSDMANRLSWPPVHVFIPLLFLMHEGYLEIIQETFFGEVYISPLPGLYAVNHEYQSISTN</sequence>
<reference evidence="1 2" key="1">
    <citation type="submission" date="2021-05" db="EMBL/GenBank/DDBJ databases">
        <title>A novel Methanospirillum isolate from a pyrite-forming mixed culture.</title>
        <authorList>
            <person name="Bunk B."/>
            <person name="Sproer C."/>
            <person name="Spring S."/>
            <person name="Pester M."/>
        </authorList>
    </citation>
    <scope>NUCLEOTIDE SEQUENCE [LARGE SCALE GENOMIC DNA]</scope>
    <source>
        <strain evidence="1 2">J.3.6.1-F.2.7.3</strain>
    </source>
</reference>
<evidence type="ECO:0000313" key="2">
    <source>
        <dbReference type="Proteomes" id="UP000680656"/>
    </source>
</evidence>
<keyword evidence="2" id="KW-1185">Reference proteome</keyword>
<gene>
    <name evidence="1" type="ORF">KHC33_04020</name>
</gene>
<accession>A0A8E7AZK4</accession>